<proteinExistence type="predicted"/>
<dbReference type="Proteomes" id="UP001289374">
    <property type="component" value="Unassembled WGS sequence"/>
</dbReference>
<keyword evidence="2" id="KW-1133">Transmembrane helix</keyword>
<name>A0AAE2C6L0_9LAMI</name>
<organism evidence="3 4">
    <name type="scientific">Sesamum angolense</name>
    <dbReference type="NCBI Taxonomy" id="2727404"/>
    <lineage>
        <taxon>Eukaryota</taxon>
        <taxon>Viridiplantae</taxon>
        <taxon>Streptophyta</taxon>
        <taxon>Embryophyta</taxon>
        <taxon>Tracheophyta</taxon>
        <taxon>Spermatophyta</taxon>
        <taxon>Magnoliopsida</taxon>
        <taxon>eudicotyledons</taxon>
        <taxon>Gunneridae</taxon>
        <taxon>Pentapetalae</taxon>
        <taxon>asterids</taxon>
        <taxon>lamiids</taxon>
        <taxon>Lamiales</taxon>
        <taxon>Pedaliaceae</taxon>
        <taxon>Sesamum</taxon>
    </lineage>
</organism>
<protein>
    <submittedName>
        <fullName evidence="3">Uncharacterized protein</fullName>
    </submittedName>
</protein>
<keyword evidence="4" id="KW-1185">Reference proteome</keyword>
<feature type="transmembrane region" description="Helical" evidence="2">
    <location>
        <begin position="15"/>
        <end position="33"/>
    </location>
</feature>
<dbReference type="PANTHER" id="PTHR34268:SF8">
    <property type="entry name" value="FAE DOMAIN-CONTAINING PROTEIN"/>
    <property type="match status" value="1"/>
</dbReference>
<reference evidence="3" key="2">
    <citation type="journal article" date="2024" name="Plant">
        <title>Genomic evolution and insights into agronomic trait innovations of Sesamum species.</title>
        <authorList>
            <person name="Miao H."/>
            <person name="Wang L."/>
            <person name="Qu L."/>
            <person name="Liu H."/>
            <person name="Sun Y."/>
            <person name="Le M."/>
            <person name="Wang Q."/>
            <person name="Wei S."/>
            <person name="Zheng Y."/>
            <person name="Lin W."/>
            <person name="Duan Y."/>
            <person name="Cao H."/>
            <person name="Xiong S."/>
            <person name="Wang X."/>
            <person name="Wei L."/>
            <person name="Li C."/>
            <person name="Ma Q."/>
            <person name="Ju M."/>
            <person name="Zhao R."/>
            <person name="Li G."/>
            <person name="Mu C."/>
            <person name="Tian Q."/>
            <person name="Mei H."/>
            <person name="Zhang T."/>
            <person name="Gao T."/>
            <person name="Zhang H."/>
        </authorList>
    </citation>
    <scope>NUCLEOTIDE SEQUENCE</scope>
    <source>
        <strain evidence="3">K16</strain>
    </source>
</reference>
<evidence type="ECO:0000313" key="4">
    <source>
        <dbReference type="Proteomes" id="UP001289374"/>
    </source>
</evidence>
<evidence type="ECO:0000313" key="3">
    <source>
        <dbReference type="EMBL" id="KAK4411002.1"/>
    </source>
</evidence>
<dbReference type="EMBL" id="JACGWL010000001">
    <property type="protein sequence ID" value="KAK4411002.1"/>
    <property type="molecule type" value="Genomic_DNA"/>
</dbReference>
<dbReference type="AlphaFoldDB" id="A0AAE2C6L0"/>
<evidence type="ECO:0000256" key="2">
    <source>
        <dbReference type="SAM" id="Phobius"/>
    </source>
</evidence>
<keyword evidence="2" id="KW-0812">Transmembrane</keyword>
<comment type="caution">
    <text evidence="3">The sequence shown here is derived from an EMBL/GenBank/DDBJ whole genome shotgun (WGS) entry which is preliminary data.</text>
</comment>
<reference evidence="3" key="1">
    <citation type="submission" date="2020-06" db="EMBL/GenBank/DDBJ databases">
        <authorList>
            <person name="Li T."/>
            <person name="Hu X."/>
            <person name="Zhang T."/>
            <person name="Song X."/>
            <person name="Zhang H."/>
            <person name="Dai N."/>
            <person name="Sheng W."/>
            <person name="Hou X."/>
            <person name="Wei L."/>
        </authorList>
    </citation>
    <scope>NUCLEOTIDE SEQUENCE</scope>
    <source>
        <strain evidence="3">K16</strain>
        <tissue evidence="3">Leaf</tissue>
    </source>
</reference>
<sequence length="92" mass="9876">MEVMVDDIQSLGSGTLWKVVLFILVQALVYLILSQSSTLFSTTPRSHAFKPARTLSIRRWAAVLADIPAGGGESSPSPSPSPKGFFRSLSPT</sequence>
<accession>A0AAE2C6L0</accession>
<keyword evidence="2" id="KW-0472">Membrane</keyword>
<feature type="region of interest" description="Disordered" evidence="1">
    <location>
        <begin position="69"/>
        <end position="92"/>
    </location>
</feature>
<gene>
    <name evidence="3" type="ORF">Sango_0173200</name>
</gene>
<evidence type="ECO:0000256" key="1">
    <source>
        <dbReference type="SAM" id="MobiDB-lite"/>
    </source>
</evidence>
<dbReference type="PANTHER" id="PTHR34268">
    <property type="entry name" value="OS01G0321850 PROTEIN"/>
    <property type="match status" value="1"/>
</dbReference>